<accession>A0A821HEN3</accession>
<gene>
    <name evidence="3" type="ORF">OVN521_LOCUS47688</name>
</gene>
<protein>
    <recommendedName>
        <fullName evidence="2">RanBD1 domain-containing protein</fullName>
    </recommendedName>
</protein>
<keyword evidence="4" id="KW-1185">Reference proteome</keyword>
<dbReference type="Proteomes" id="UP000663866">
    <property type="component" value="Unassembled WGS sequence"/>
</dbReference>
<organism evidence="3 4">
    <name type="scientific">Rotaria magnacalcarata</name>
    <dbReference type="NCBI Taxonomy" id="392030"/>
    <lineage>
        <taxon>Eukaryota</taxon>
        <taxon>Metazoa</taxon>
        <taxon>Spiralia</taxon>
        <taxon>Gnathifera</taxon>
        <taxon>Rotifera</taxon>
        <taxon>Eurotatoria</taxon>
        <taxon>Bdelloidea</taxon>
        <taxon>Philodinida</taxon>
        <taxon>Philodinidae</taxon>
        <taxon>Rotaria</taxon>
    </lineage>
</organism>
<evidence type="ECO:0000256" key="1">
    <source>
        <dbReference type="SAM" id="MobiDB-lite"/>
    </source>
</evidence>
<dbReference type="AlphaFoldDB" id="A0A821HEN3"/>
<feature type="non-terminal residue" evidence="3">
    <location>
        <position position="65"/>
    </location>
</feature>
<dbReference type="Pfam" id="PF00638">
    <property type="entry name" value="Ran_BP1"/>
    <property type="match status" value="1"/>
</dbReference>
<feature type="region of interest" description="Disordered" evidence="1">
    <location>
        <begin position="1"/>
        <end position="25"/>
    </location>
</feature>
<dbReference type="EMBL" id="CAJOBG010095060">
    <property type="protein sequence ID" value="CAF4679776.1"/>
    <property type="molecule type" value="Genomic_DNA"/>
</dbReference>
<dbReference type="SUPFAM" id="SSF50729">
    <property type="entry name" value="PH domain-like"/>
    <property type="match status" value="1"/>
</dbReference>
<evidence type="ECO:0000313" key="4">
    <source>
        <dbReference type="Proteomes" id="UP000663866"/>
    </source>
</evidence>
<comment type="caution">
    <text evidence="3">The sequence shown here is derived from an EMBL/GenBank/DDBJ whole genome shotgun (WGS) entry which is preliminary data.</text>
</comment>
<dbReference type="InterPro" id="IPR011993">
    <property type="entry name" value="PH-like_dom_sf"/>
</dbReference>
<feature type="compositionally biased region" description="Polar residues" evidence="1">
    <location>
        <begin position="9"/>
        <end position="20"/>
    </location>
</feature>
<reference evidence="3" key="1">
    <citation type="submission" date="2021-02" db="EMBL/GenBank/DDBJ databases">
        <authorList>
            <person name="Nowell W R."/>
        </authorList>
    </citation>
    <scope>NUCLEOTIDE SEQUENCE</scope>
</reference>
<dbReference type="PROSITE" id="PS50196">
    <property type="entry name" value="RANBD1"/>
    <property type="match status" value="1"/>
</dbReference>
<feature type="non-terminal residue" evidence="3">
    <location>
        <position position="1"/>
    </location>
</feature>
<dbReference type="Gene3D" id="2.30.29.30">
    <property type="entry name" value="Pleckstrin-homology domain (PH domain)/Phosphotyrosine-binding domain (PTB)"/>
    <property type="match status" value="1"/>
</dbReference>
<feature type="domain" description="RanBD1" evidence="2">
    <location>
        <begin position="3"/>
        <end position="65"/>
    </location>
</feature>
<dbReference type="InterPro" id="IPR000156">
    <property type="entry name" value="Ran_bind_dom"/>
</dbReference>
<proteinExistence type="predicted"/>
<sequence>EYEAKRASTHPSANIQGDTSTGEEHEVTKFQMAGKLYMYNPEQQQYAERGYGILKINESHDPSDW</sequence>
<evidence type="ECO:0000259" key="2">
    <source>
        <dbReference type="PROSITE" id="PS50196"/>
    </source>
</evidence>
<evidence type="ECO:0000313" key="3">
    <source>
        <dbReference type="EMBL" id="CAF4679776.1"/>
    </source>
</evidence>
<name>A0A821HEN3_9BILA</name>